<comment type="caution">
    <text evidence="5">The sequence shown here is derived from an EMBL/GenBank/DDBJ whole genome shotgun (WGS) entry which is preliminary data.</text>
</comment>
<evidence type="ECO:0000256" key="2">
    <source>
        <dbReference type="ARBA" id="ARBA00023315"/>
    </source>
</evidence>
<sequence length="119" mass="12833">MTQRSTGTSDRELAAFNAKATGADDENGEPVGGLTGWTWGGTCGVSMLWVHADHRAGGWGGKLLAAAEDQARRRGCARMVLSSFTFQAPDFYRRHGYVETGRAEGYPAGNAQVHFLRTL</sequence>
<dbReference type="CDD" id="cd04301">
    <property type="entry name" value="NAT_SF"/>
    <property type="match status" value="1"/>
</dbReference>
<accession>A0ABP6ZU13</accession>
<gene>
    <name evidence="5" type="ORF">GCM10022223_40010</name>
</gene>
<feature type="region of interest" description="Disordered" evidence="3">
    <location>
        <begin position="1"/>
        <end position="31"/>
    </location>
</feature>
<dbReference type="Proteomes" id="UP001501074">
    <property type="component" value="Unassembled WGS sequence"/>
</dbReference>
<proteinExistence type="predicted"/>
<dbReference type="PROSITE" id="PS51186">
    <property type="entry name" value="GNAT"/>
    <property type="match status" value="1"/>
</dbReference>
<dbReference type="EMBL" id="BAAAZO010000006">
    <property type="protein sequence ID" value="GAA3619190.1"/>
    <property type="molecule type" value="Genomic_DNA"/>
</dbReference>
<dbReference type="RefSeq" id="WP_231480899.1">
    <property type="nucleotide sequence ID" value="NZ_BAAAZO010000006.1"/>
</dbReference>
<dbReference type="InterPro" id="IPR050832">
    <property type="entry name" value="Bact_Acetyltransf"/>
</dbReference>
<evidence type="ECO:0000313" key="6">
    <source>
        <dbReference type="Proteomes" id="UP001501074"/>
    </source>
</evidence>
<dbReference type="SUPFAM" id="SSF55729">
    <property type="entry name" value="Acyl-CoA N-acyltransferases (Nat)"/>
    <property type="match status" value="1"/>
</dbReference>
<dbReference type="InterPro" id="IPR000182">
    <property type="entry name" value="GNAT_dom"/>
</dbReference>
<evidence type="ECO:0000259" key="4">
    <source>
        <dbReference type="PROSITE" id="PS51186"/>
    </source>
</evidence>
<keyword evidence="1" id="KW-0808">Transferase</keyword>
<keyword evidence="2" id="KW-0012">Acyltransferase</keyword>
<dbReference type="Pfam" id="PF00583">
    <property type="entry name" value="Acetyltransf_1"/>
    <property type="match status" value="1"/>
</dbReference>
<evidence type="ECO:0000313" key="5">
    <source>
        <dbReference type="EMBL" id="GAA3619190.1"/>
    </source>
</evidence>
<dbReference type="Gene3D" id="3.40.630.30">
    <property type="match status" value="1"/>
</dbReference>
<organism evidence="5 6">
    <name type="scientific">Kineosporia mesophila</name>
    <dbReference type="NCBI Taxonomy" id="566012"/>
    <lineage>
        <taxon>Bacteria</taxon>
        <taxon>Bacillati</taxon>
        <taxon>Actinomycetota</taxon>
        <taxon>Actinomycetes</taxon>
        <taxon>Kineosporiales</taxon>
        <taxon>Kineosporiaceae</taxon>
        <taxon>Kineosporia</taxon>
    </lineage>
</organism>
<protein>
    <recommendedName>
        <fullName evidence="4">N-acetyltransferase domain-containing protein</fullName>
    </recommendedName>
</protein>
<keyword evidence="6" id="KW-1185">Reference proteome</keyword>
<evidence type="ECO:0000256" key="1">
    <source>
        <dbReference type="ARBA" id="ARBA00022679"/>
    </source>
</evidence>
<dbReference type="InterPro" id="IPR016181">
    <property type="entry name" value="Acyl_CoA_acyltransferase"/>
</dbReference>
<dbReference type="PANTHER" id="PTHR43877:SF2">
    <property type="entry name" value="AMINOALKYLPHOSPHONATE N-ACETYLTRANSFERASE-RELATED"/>
    <property type="match status" value="1"/>
</dbReference>
<reference evidence="6" key="1">
    <citation type="journal article" date="2019" name="Int. J. Syst. Evol. Microbiol.">
        <title>The Global Catalogue of Microorganisms (GCM) 10K type strain sequencing project: providing services to taxonomists for standard genome sequencing and annotation.</title>
        <authorList>
            <consortium name="The Broad Institute Genomics Platform"/>
            <consortium name="The Broad Institute Genome Sequencing Center for Infectious Disease"/>
            <person name="Wu L."/>
            <person name="Ma J."/>
        </authorList>
    </citation>
    <scope>NUCLEOTIDE SEQUENCE [LARGE SCALE GENOMIC DNA]</scope>
    <source>
        <strain evidence="6">JCM 16902</strain>
    </source>
</reference>
<feature type="domain" description="N-acetyltransferase" evidence="4">
    <location>
        <begin position="1"/>
        <end position="119"/>
    </location>
</feature>
<evidence type="ECO:0000256" key="3">
    <source>
        <dbReference type="SAM" id="MobiDB-lite"/>
    </source>
</evidence>
<name>A0ABP6ZU13_9ACTN</name>
<dbReference type="PANTHER" id="PTHR43877">
    <property type="entry name" value="AMINOALKYLPHOSPHONATE N-ACETYLTRANSFERASE-RELATED-RELATED"/>
    <property type="match status" value="1"/>
</dbReference>